<evidence type="ECO:0000256" key="2">
    <source>
        <dbReference type="ARBA" id="ARBA00022643"/>
    </source>
</evidence>
<dbReference type="InterPro" id="IPR036661">
    <property type="entry name" value="Luciferase-like_sf"/>
</dbReference>
<sequence length="490" mass="53620">MSSARPRKQLHLNAFLMSTGHHEASWRLPESPAEADSDIAHYKNLARIAERGRLDSLFLADSPVLMGDPGRRPAAKLEPTVLLTALAGATEHIGLIATASTSYNEPYNLARRFASLDHVSGGRAGWNIVTTAGADAARNFGLDDTPLHHERYRRAAEFVEVSTKLWDSWADDAVVADKENGVHALAERVRAIDHRGEFFRVDGPLNVQRPPQGYPLLVQAGSSEDGKDFAARYAEAVFTAQQTLQEGIAFYQDVKARAAALGRNPDSIKILPGIVPVIGDTEAEAHELDAELDRLIVPEYAKRQLALRLRIAPDDLDLDAELPDDIPTEDEIEGAKSRYTLIVELARREHLTVRQLIGRLGGGRGHRTFAGTAEQVADTIEHWYDSGAADGFNIMPAVLPSGLEVFVDRVVPILQERGLFRTEYTGSTLREHYGLPRPANSIFGADKVKLGRDVLDRIDEIVPPGVNLSALEAGYTPAVVTDASPHRRSA</sequence>
<dbReference type="Proteomes" id="UP001431926">
    <property type="component" value="Chromosome"/>
</dbReference>
<keyword evidence="1" id="KW-0285">Flavoprotein</keyword>
<accession>A0ABZ1ZE49</accession>
<feature type="domain" description="Luciferase-like" evidence="6">
    <location>
        <begin position="31"/>
        <end position="388"/>
    </location>
</feature>
<evidence type="ECO:0000313" key="8">
    <source>
        <dbReference type="Proteomes" id="UP001431926"/>
    </source>
</evidence>
<keyword evidence="3" id="KW-0560">Oxidoreductase</keyword>
<dbReference type="Gene3D" id="3.20.20.30">
    <property type="entry name" value="Luciferase-like domain"/>
    <property type="match status" value="1"/>
</dbReference>
<proteinExistence type="inferred from homology"/>
<evidence type="ECO:0000256" key="1">
    <source>
        <dbReference type="ARBA" id="ARBA00022630"/>
    </source>
</evidence>
<dbReference type="CDD" id="cd01095">
    <property type="entry name" value="Nitrilotriacetate_monoxgenase"/>
    <property type="match status" value="1"/>
</dbReference>
<dbReference type="SUPFAM" id="SSF51679">
    <property type="entry name" value="Bacterial luciferase-like"/>
    <property type="match status" value="1"/>
</dbReference>
<comment type="similarity">
    <text evidence="5">Belongs to the NtaA/SnaA/DszA monooxygenase family.</text>
</comment>
<dbReference type="PIRSF" id="PIRSF000337">
    <property type="entry name" value="NTA_MOA"/>
    <property type="match status" value="1"/>
</dbReference>
<dbReference type="InterPro" id="IPR016215">
    <property type="entry name" value="NTA_MOA"/>
</dbReference>
<reference evidence="7" key="1">
    <citation type="submission" date="2022-10" db="EMBL/GenBank/DDBJ databases">
        <title>The complete genomes of actinobacterial strains from the NBC collection.</title>
        <authorList>
            <person name="Joergensen T.S."/>
            <person name="Alvarez Arevalo M."/>
            <person name="Sterndorff E.B."/>
            <person name="Faurdal D."/>
            <person name="Vuksanovic O."/>
            <person name="Mourched A.-S."/>
            <person name="Charusanti P."/>
            <person name="Shaw S."/>
            <person name="Blin K."/>
            <person name="Weber T."/>
        </authorList>
    </citation>
    <scope>NUCLEOTIDE SEQUENCE</scope>
    <source>
        <strain evidence="7">NBC_01436</strain>
    </source>
</reference>
<protein>
    <submittedName>
        <fullName evidence="7">LLM class flavin-dependent oxidoreductase</fullName>
    </submittedName>
</protein>
<dbReference type="NCBIfam" id="TIGR03860">
    <property type="entry name" value="FMN_nitrolo"/>
    <property type="match status" value="1"/>
</dbReference>
<evidence type="ECO:0000256" key="5">
    <source>
        <dbReference type="ARBA" id="ARBA00033748"/>
    </source>
</evidence>
<gene>
    <name evidence="7" type="ORF">OG367_06485</name>
</gene>
<keyword evidence="8" id="KW-1185">Reference proteome</keyword>
<dbReference type="Pfam" id="PF00296">
    <property type="entry name" value="Bac_luciferase"/>
    <property type="match status" value="1"/>
</dbReference>
<name>A0ABZ1ZE49_STRAQ</name>
<dbReference type="InterPro" id="IPR011251">
    <property type="entry name" value="Luciferase-like_dom"/>
</dbReference>
<evidence type="ECO:0000256" key="3">
    <source>
        <dbReference type="ARBA" id="ARBA00023002"/>
    </source>
</evidence>
<dbReference type="InterPro" id="IPR051260">
    <property type="entry name" value="Diverse_substr_monoxygenases"/>
</dbReference>
<keyword evidence="2" id="KW-0288">FMN</keyword>
<dbReference type="PANTHER" id="PTHR30011:SF16">
    <property type="entry name" value="C2H2 FINGER DOMAIN TRANSCRIPTION FACTOR (EUROFUNG)-RELATED"/>
    <property type="match status" value="1"/>
</dbReference>
<organism evidence="7 8">
    <name type="scientific">Streptomyces anulatus</name>
    <name type="common">Streptomyces chrysomallus</name>
    <dbReference type="NCBI Taxonomy" id="1892"/>
    <lineage>
        <taxon>Bacteria</taxon>
        <taxon>Bacillati</taxon>
        <taxon>Actinomycetota</taxon>
        <taxon>Actinomycetes</taxon>
        <taxon>Kitasatosporales</taxon>
        <taxon>Streptomycetaceae</taxon>
        <taxon>Streptomyces</taxon>
    </lineage>
</organism>
<dbReference type="RefSeq" id="WP_329355168.1">
    <property type="nucleotide sequence ID" value="NZ_CP109490.1"/>
</dbReference>
<dbReference type="EMBL" id="CP109491">
    <property type="protein sequence ID" value="WUX35902.1"/>
    <property type="molecule type" value="Genomic_DNA"/>
</dbReference>
<evidence type="ECO:0000259" key="6">
    <source>
        <dbReference type="Pfam" id="PF00296"/>
    </source>
</evidence>
<dbReference type="PANTHER" id="PTHR30011">
    <property type="entry name" value="ALKANESULFONATE MONOOXYGENASE-RELATED"/>
    <property type="match status" value="1"/>
</dbReference>
<evidence type="ECO:0000256" key="4">
    <source>
        <dbReference type="ARBA" id="ARBA00023033"/>
    </source>
</evidence>
<keyword evidence="4" id="KW-0503">Monooxygenase</keyword>
<evidence type="ECO:0000313" key="7">
    <source>
        <dbReference type="EMBL" id="WUX35902.1"/>
    </source>
</evidence>